<keyword evidence="3 6" id="KW-1133">Transmembrane helix</keyword>
<name>A0A285VLP3_9MICO</name>
<protein>
    <recommendedName>
        <fullName evidence="9">DUF4870 domain-containing protein</fullName>
    </recommendedName>
</protein>
<feature type="transmembrane region" description="Helical" evidence="6">
    <location>
        <begin position="86"/>
        <end position="107"/>
    </location>
</feature>
<sequence>MTQPGHDDRPYDSTDPQRPGAVPPPPGPLQGGYPGASPQGASPQGAPGQGWPAGGYQPGGPQGSGAGGAGGEERTMMLIAHLSAPVSFLVSGAWLPFLGPLLVWLFYKDRSPAVRTAAAGAFNFNIMMTIASVVTWISVIITLGIGLIWAIPIWIVLFVVQVWMHIKGAMKASNGEVYTYPWQIRILS</sequence>
<dbReference type="STRING" id="1122622.GCA_000421185_00969"/>
<feature type="compositionally biased region" description="Gly residues" evidence="5">
    <location>
        <begin position="47"/>
        <end position="70"/>
    </location>
</feature>
<dbReference type="Proteomes" id="UP000219688">
    <property type="component" value="Unassembled WGS sequence"/>
</dbReference>
<dbReference type="EMBL" id="OBQK01000004">
    <property type="protein sequence ID" value="SOC55004.1"/>
    <property type="molecule type" value="Genomic_DNA"/>
</dbReference>
<evidence type="ECO:0000256" key="1">
    <source>
        <dbReference type="ARBA" id="ARBA00004141"/>
    </source>
</evidence>
<keyword evidence="2 6" id="KW-0812">Transmembrane</keyword>
<dbReference type="InterPro" id="IPR019109">
    <property type="entry name" value="MamF_MmsF"/>
</dbReference>
<gene>
    <name evidence="7" type="ORF">SAMN05421879_104104</name>
</gene>
<feature type="region of interest" description="Disordered" evidence="5">
    <location>
        <begin position="1"/>
        <end position="70"/>
    </location>
</feature>
<keyword evidence="8" id="KW-1185">Reference proteome</keyword>
<dbReference type="Pfam" id="PF09685">
    <property type="entry name" value="MamF_MmsF"/>
    <property type="match status" value="1"/>
</dbReference>
<dbReference type="RefSeq" id="WP_244903748.1">
    <property type="nucleotide sequence ID" value="NZ_OBQK01000004.1"/>
</dbReference>
<evidence type="ECO:0000313" key="7">
    <source>
        <dbReference type="EMBL" id="SOC55004.1"/>
    </source>
</evidence>
<feature type="compositionally biased region" description="Basic and acidic residues" evidence="5">
    <location>
        <begin position="1"/>
        <end position="12"/>
    </location>
</feature>
<comment type="subcellular location">
    <subcellularLocation>
        <location evidence="1">Membrane</location>
        <topology evidence="1">Multi-pass membrane protein</topology>
    </subcellularLocation>
</comment>
<feature type="transmembrane region" description="Helical" evidence="6">
    <location>
        <begin position="119"/>
        <end position="141"/>
    </location>
</feature>
<evidence type="ECO:0000256" key="4">
    <source>
        <dbReference type="ARBA" id="ARBA00023136"/>
    </source>
</evidence>
<organism evidence="7 8">
    <name type="scientific">Ornithinimicrobium cerasi</name>
    <dbReference type="NCBI Taxonomy" id="2248773"/>
    <lineage>
        <taxon>Bacteria</taxon>
        <taxon>Bacillati</taxon>
        <taxon>Actinomycetota</taxon>
        <taxon>Actinomycetes</taxon>
        <taxon>Micrococcales</taxon>
        <taxon>Ornithinimicrobiaceae</taxon>
        <taxon>Ornithinimicrobium</taxon>
    </lineage>
</organism>
<evidence type="ECO:0000256" key="5">
    <source>
        <dbReference type="SAM" id="MobiDB-lite"/>
    </source>
</evidence>
<dbReference type="AlphaFoldDB" id="A0A285VLP3"/>
<evidence type="ECO:0000256" key="6">
    <source>
        <dbReference type="SAM" id="Phobius"/>
    </source>
</evidence>
<feature type="transmembrane region" description="Helical" evidence="6">
    <location>
        <begin position="147"/>
        <end position="166"/>
    </location>
</feature>
<evidence type="ECO:0000256" key="2">
    <source>
        <dbReference type="ARBA" id="ARBA00022692"/>
    </source>
</evidence>
<evidence type="ECO:0000313" key="8">
    <source>
        <dbReference type="Proteomes" id="UP000219688"/>
    </source>
</evidence>
<reference evidence="8" key="1">
    <citation type="submission" date="2017-08" db="EMBL/GenBank/DDBJ databases">
        <authorList>
            <person name="Varghese N."/>
            <person name="Submissions S."/>
        </authorList>
    </citation>
    <scope>NUCLEOTIDE SEQUENCE [LARGE SCALE GENOMIC DNA]</scope>
    <source>
        <strain evidence="8">USBA17B2</strain>
    </source>
</reference>
<feature type="compositionally biased region" description="Low complexity" evidence="5">
    <location>
        <begin position="35"/>
        <end position="46"/>
    </location>
</feature>
<accession>A0A285VLP3</accession>
<evidence type="ECO:0000256" key="3">
    <source>
        <dbReference type="ARBA" id="ARBA00022989"/>
    </source>
</evidence>
<evidence type="ECO:0008006" key="9">
    <source>
        <dbReference type="Google" id="ProtNLM"/>
    </source>
</evidence>
<keyword evidence="4 6" id="KW-0472">Membrane</keyword>
<proteinExistence type="predicted"/>